<evidence type="ECO:0000313" key="2">
    <source>
        <dbReference type="EMBL" id="OMO65673.1"/>
    </source>
</evidence>
<accession>A0A1R3H5R8</accession>
<reference evidence="3" key="1">
    <citation type="submission" date="2013-09" db="EMBL/GenBank/DDBJ databases">
        <title>Corchorus olitorius genome sequencing.</title>
        <authorList>
            <person name="Alam M."/>
            <person name="Haque M.S."/>
            <person name="Islam M.S."/>
            <person name="Emdad E.M."/>
            <person name="Islam M.M."/>
            <person name="Ahmed B."/>
            <person name="Halim A."/>
            <person name="Hossen Q.M.M."/>
            <person name="Hossain M.Z."/>
            <person name="Ahmed R."/>
            <person name="Khan M.M."/>
            <person name="Islam R."/>
            <person name="Rashid M.M."/>
            <person name="Khan S.A."/>
            <person name="Rahman M.S."/>
            <person name="Alam M."/>
            <person name="Yahiya A.S."/>
            <person name="Khan M.S."/>
            <person name="Azam M.S."/>
            <person name="Haque T."/>
            <person name="Lashkar M.Z.H."/>
            <person name="Akhand A.I."/>
            <person name="Morshed G."/>
            <person name="Roy S."/>
            <person name="Uddin K.S."/>
            <person name="Rabeya T."/>
            <person name="Hossain A.S."/>
            <person name="Chowdhury A."/>
            <person name="Snigdha A.R."/>
            <person name="Mortoza M.S."/>
            <person name="Matin S.A."/>
            <person name="Hoque S.M.E."/>
            <person name="Islam M.K."/>
            <person name="Roy D.K."/>
            <person name="Haider R."/>
            <person name="Moosa M.M."/>
            <person name="Elias S.M."/>
            <person name="Hasan A.M."/>
            <person name="Jahan S."/>
            <person name="Shafiuddin M."/>
            <person name="Mahmood N."/>
            <person name="Shommy N.S."/>
        </authorList>
    </citation>
    <scope>NUCLEOTIDE SEQUENCE [LARGE SCALE GENOMIC DNA]</scope>
    <source>
        <strain evidence="3">cv. O-4</strain>
    </source>
</reference>
<keyword evidence="3" id="KW-1185">Reference proteome</keyword>
<sequence length="146" mass="16344">MMGFTFTNRSSKHFFAFLLILVAFFLVSSFPSPASCNGDHQILPKKNTLPNNNPGNQPPAAAAYQVLLVKNTTPFYLNKRSGFDKKRKRKMMKRRKKNSKIKNFETRPFSVMLPKGFVPPSGSSPCHNDKPDSSVIFFCGLSAAKP</sequence>
<feature type="chain" id="PRO_5012390414" evidence="1">
    <location>
        <begin position="30"/>
        <end position="146"/>
    </location>
</feature>
<gene>
    <name evidence="2" type="ORF">COLO4_31077</name>
</gene>
<keyword evidence="1" id="KW-0732">Signal</keyword>
<dbReference type="AlphaFoldDB" id="A0A1R3H5R8"/>
<dbReference type="OrthoDB" id="1914101at2759"/>
<comment type="caution">
    <text evidence="2">The sequence shown here is derived from an EMBL/GenBank/DDBJ whole genome shotgun (WGS) entry which is preliminary data.</text>
</comment>
<evidence type="ECO:0000256" key="1">
    <source>
        <dbReference type="SAM" id="SignalP"/>
    </source>
</evidence>
<organism evidence="2 3">
    <name type="scientific">Corchorus olitorius</name>
    <dbReference type="NCBI Taxonomy" id="93759"/>
    <lineage>
        <taxon>Eukaryota</taxon>
        <taxon>Viridiplantae</taxon>
        <taxon>Streptophyta</taxon>
        <taxon>Embryophyta</taxon>
        <taxon>Tracheophyta</taxon>
        <taxon>Spermatophyta</taxon>
        <taxon>Magnoliopsida</taxon>
        <taxon>eudicotyledons</taxon>
        <taxon>Gunneridae</taxon>
        <taxon>Pentapetalae</taxon>
        <taxon>rosids</taxon>
        <taxon>malvids</taxon>
        <taxon>Malvales</taxon>
        <taxon>Malvaceae</taxon>
        <taxon>Grewioideae</taxon>
        <taxon>Apeibeae</taxon>
        <taxon>Corchorus</taxon>
    </lineage>
</organism>
<protein>
    <submittedName>
        <fullName evidence="2">Uncharacterized protein</fullName>
    </submittedName>
</protein>
<evidence type="ECO:0000313" key="3">
    <source>
        <dbReference type="Proteomes" id="UP000187203"/>
    </source>
</evidence>
<feature type="signal peptide" evidence="1">
    <location>
        <begin position="1"/>
        <end position="29"/>
    </location>
</feature>
<name>A0A1R3H5R8_9ROSI</name>
<proteinExistence type="predicted"/>
<dbReference type="EMBL" id="AWUE01020816">
    <property type="protein sequence ID" value="OMO65673.1"/>
    <property type="molecule type" value="Genomic_DNA"/>
</dbReference>
<dbReference type="Proteomes" id="UP000187203">
    <property type="component" value="Unassembled WGS sequence"/>
</dbReference>